<dbReference type="PANTHER" id="PTHR42877">
    <property type="entry name" value="L-ORNITHINE N(5)-MONOOXYGENASE-RELATED"/>
    <property type="match status" value="1"/>
</dbReference>
<dbReference type="PANTHER" id="PTHR42877:SF4">
    <property type="entry name" value="FAD_NAD(P)-BINDING DOMAIN-CONTAINING PROTEIN-RELATED"/>
    <property type="match status" value="1"/>
</dbReference>
<protein>
    <submittedName>
        <fullName evidence="1">NAD(P)/FAD-dependent oxidoreductase</fullName>
    </submittedName>
</protein>
<gene>
    <name evidence="1" type="ORF">KV110_18350</name>
</gene>
<name>A0ABX8RYS8_NOCIO</name>
<evidence type="ECO:0000313" key="2">
    <source>
        <dbReference type="Proteomes" id="UP000694257"/>
    </source>
</evidence>
<accession>A0ABX8RYS8</accession>
<dbReference type="Proteomes" id="UP000694257">
    <property type="component" value="Chromosome"/>
</dbReference>
<sequence length="527" mass="58546">MAQATRGRNEPSTPGHEVVVIGAGPSGIVAGIKLKQAGIDDFVIVDRGGDLGGTWRDYCYPGIAVDVPVPWYEYSFARNRNWSRMFPGGEEINAYHRRVALEHGLGPHFRFHTEVARQVWDDGAHLWRLTLADGGELTTRFLITAVGAFVDTNDPNIPGTAEFAGRVLQPSRWDPSYDYTGKRVAVVGTGASAVQIVPGMAGKVSRLTVYQRTPSYCWPRPDFRLRPWMQTVLSARPVGRAIDVGSFAVLDLAILGLTRLPNSVMARGMRAADWGTKRAYRAYLRLVLDDPALRRSLAPSYGLLGKRPTASNAYLQAFRREHVELVTDSIERITARGIVSADGVEREFDVIVLATGQQVFSDPEYYKPGMILGRNGFDLGTFYAEHGLQAYESSAVPRVPNRWMISGPYSWGHSLHPMAENVAIHAARAIAAARRTGATLVEVRKDVHDAYHAKVLDRGENLHYYFKDLNRGLRTYYLNSQGQMAAVRRTSNLAMLWRSVRTPLAAYRCETLTAQQDSARQKARITA</sequence>
<reference evidence="1 2" key="1">
    <citation type="submission" date="2021-07" db="EMBL/GenBank/DDBJ databases">
        <title>Whole Genome Sequence of Nocardia Iowensis.</title>
        <authorList>
            <person name="Lamm A."/>
            <person name="Collins-Fairclough A.M."/>
            <person name="Bunk B."/>
            <person name="Sproer C."/>
        </authorList>
    </citation>
    <scope>NUCLEOTIDE SEQUENCE [LARGE SCALE GENOMIC DNA]</scope>
    <source>
        <strain evidence="1 2">NRRL 5646</strain>
    </source>
</reference>
<proteinExistence type="predicted"/>
<dbReference type="Pfam" id="PF13738">
    <property type="entry name" value="Pyr_redox_3"/>
    <property type="match status" value="1"/>
</dbReference>
<evidence type="ECO:0000313" key="1">
    <source>
        <dbReference type="EMBL" id="QXN94829.1"/>
    </source>
</evidence>
<dbReference type="InterPro" id="IPR051209">
    <property type="entry name" value="FAD-bind_Monooxygenase_sf"/>
</dbReference>
<dbReference type="RefSeq" id="WP_218477517.1">
    <property type="nucleotide sequence ID" value="NZ_BAABJN010000007.1"/>
</dbReference>
<dbReference type="EMBL" id="CP078145">
    <property type="protein sequence ID" value="QXN94829.1"/>
    <property type="molecule type" value="Genomic_DNA"/>
</dbReference>
<organism evidence="1 2">
    <name type="scientific">Nocardia iowensis</name>
    <dbReference type="NCBI Taxonomy" id="204891"/>
    <lineage>
        <taxon>Bacteria</taxon>
        <taxon>Bacillati</taxon>
        <taxon>Actinomycetota</taxon>
        <taxon>Actinomycetes</taxon>
        <taxon>Mycobacteriales</taxon>
        <taxon>Nocardiaceae</taxon>
        <taxon>Nocardia</taxon>
    </lineage>
</organism>
<keyword evidence="2" id="KW-1185">Reference proteome</keyword>